<organism evidence="1 2">
    <name type="scientific">Populus alba x Populus x berolinensis</name>
    <dbReference type="NCBI Taxonomy" id="444605"/>
    <lineage>
        <taxon>Eukaryota</taxon>
        <taxon>Viridiplantae</taxon>
        <taxon>Streptophyta</taxon>
        <taxon>Embryophyta</taxon>
        <taxon>Tracheophyta</taxon>
        <taxon>Spermatophyta</taxon>
        <taxon>Magnoliopsida</taxon>
        <taxon>eudicotyledons</taxon>
        <taxon>Gunneridae</taxon>
        <taxon>Pentapetalae</taxon>
        <taxon>rosids</taxon>
        <taxon>fabids</taxon>
        <taxon>Malpighiales</taxon>
        <taxon>Salicaceae</taxon>
        <taxon>Saliceae</taxon>
        <taxon>Populus</taxon>
    </lineage>
</organism>
<proteinExistence type="predicted"/>
<gene>
    <name evidence="1" type="ORF">NC653_028962</name>
</gene>
<sequence>MPMILKRLLVFYEHERLDRYLASLSWQLNYPNALLLHLDEPGSDHRPIFLLSDSGTRWANSLEAKLVIQQARDAAVTGSNDVRRSLQGFLHVVHSVIHRLVMLAESESLDEVICVEDHGIEWPYEFKV</sequence>
<evidence type="ECO:0000313" key="1">
    <source>
        <dbReference type="EMBL" id="KAJ6976943.1"/>
    </source>
</evidence>
<reference evidence="1" key="1">
    <citation type="journal article" date="2023" name="Mol. Ecol. Resour.">
        <title>Chromosome-level genome assembly of a triploid poplar Populus alba 'Berolinensis'.</title>
        <authorList>
            <person name="Chen S."/>
            <person name="Yu Y."/>
            <person name="Wang X."/>
            <person name="Wang S."/>
            <person name="Zhang T."/>
            <person name="Zhou Y."/>
            <person name="He R."/>
            <person name="Meng N."/>
            <person name="Wang Y."/>
            <person name="Liu W."/>
            <person name="Liu Z."/>
            <person name="Liu J."/>
            <person name="Guo Q."/>
            <person name="Huang H."/>
            <person name="Sederoff R.R."/>
            <person name="Wang G."/>
            <person name="Qu G."/>
            <person name="Chen S."/>
        </authorList>
    </citation>
    <scope>NUCLEOTIDE SEQUENCE</scope>
    <source>
        <strain evidence="1">SC-2020</strain>
    </source>
</reference>
<dbReference type="EMBL" id="JAQIZT010000012">
    <property type="protein sequence ID" value="KAJ6976943.1"/>
    <property type="molecule type" value="Genomic_DNA"/>
</dbReference>
<dbReference type="Proteomes" id="UP001164929">
    <property type="component" value="Chromosome 12"/>
</dbReference>
<name>A0AAD6Q4P6_9ROSI</name>
<evidence type="ECO:0000313" key="2">
    <source>
        <dbReference type="Proteomes" id="UP001164929"/>
    </source>
</evidence>
<keyword evidence="2" id="KW-1185">Reference proteome</keyword>
<accession>A0AAD6Q4P6</accession>
<comment type="caution">
    <text evidence="1">The sequence shown here is derived from an EMBL/GenBank/DDBJ whole genome shotgun (WGS) entry which is preliminary data.</text>
</comment>
<protein>
    <submittedName>
        <fullName evidence="1">Uncharacterized protein</fullName>
    </submittedName>
</protein>
<dbReference type="AlphaFoldDB" id="A0AAD6Q4P6"/>